<feature type="domain" description="Glycosyl hydrolase family 31 C-terminal" evidence="7">
    <location>
        <begin position="565"/>
        <end position="659"/>
    </location>
</feature>
<dbReference type="InterPro" id="IPR000322">
    <property type="entry name" value="Glyco_hydro_31_TIM"/>
</dbReference>
<dbReference type="Proteomes" id="UP000654075">
    <property type="component" value="Unassembled WGS sequence"/>
</dbReference>
<keyword evidence="2" id="KW-0326">Glycosidase</keyword>
<evidence type="ECO:0000256" key="3">
    <source>
        <dbReference type="SAM" id="SignalP"/>
    </source>
</evidence>
<gene>
    <name evidence="8" type="ORF">PGLA1383_LOCUS26464</name>
</gene>
<keyword evidence="9" id="KW-1185">Reference proteome</keyword>
<dbReference type="OrthoDB" id="449103at2759"/>
<accession>A0A813F2P5</accession>
<dbReference type="InterPro" id="IPR013780">
    <property type="entry name" value="Glyco_hydro_b"/>
</dbReference>
<evidence type="ECO:0008006" key="10">
    <source>
        <dbReference type="Google" id="ProtNLM"/>
    </source>
</evidence>
<sequence length="831" mass="89868">MLSCSSGRGLLLFAVGALHVGLLFEAVGADSAGPTQEALNSGRPGSDRVNRFPKIGAAIDYNVLEGGQTEVPSVVGDVTSLETVGPRTFRLHCGADVLQLDFYRTDVVRVQMAWAGKFEDPASADLVVGGPTPATLSASVEDKGDYLQFQATTPGGVAIQASKMPLRLSLLWGGNVIWTESQGLARNSTSTFQTLSAGSGKEHFFGGGMQNGRFSHKGPRIRISSDGNWDEGGNPNAVPFYLSTAGYATFRNTWSPGFYDFSSAPLVLGHNESRFDAFYFGAEPRNFGALLEGYTYITGRPFMPPVYGLGLGDSDCYHNDRHGNDTGVAVAVAEKYRQEDMPAAWLLPNDGYGCGFGLGPTSFPKNFTLLDEVVLELGEQGFATGLWSSAGLPDIKRMVQGSGTRIAKTDVGWIGDGYKFAFDAVRMVAQGIENNSDARRFIWTVEGWAGTHRYAVMWTGDNSGSLDYVRWQVPTFIGSSFSGQAHVSGDVDGIFGGSPESFVRDLQFKCLMTVFMTMSGWAANPDKQPWAWGEPYTSIARMYLKLKARLTPYYYTLSRQAYDTGLPPVRAMALEFPLDDRFLEHHVGSAQQFMAGPSILVVPIYQPLSTTALRDEIHLPAGEWVDWWNGSVYEGPAVINGCPAPLERLPMFVRAGAILPMWADTPMPYSAAAQSDPLILDIFPSGESSFSLYEDDGRTRQALEQGAFARTLINCSGPAPRASSGRVAVGISASVGRFEGQLAQRTYLLRVHAPKSPTAVLLRHHESSTAEALPLQGSLSALDFAPSGWFFDAAQLQGVVHIKTPPQASSIAFAVELEVSSERQSSVQIVI</sequence>
<keyword evidence="2" id="KW-0378">Hydrolase</keyword>
<dbReference type="Pfam" id="PF13802">
    <property type="entry name" value="Gal_mutarotas_2"/>
    <property type="match status" value="1"/>
</dbReference>
<evidence type="ECO:0000259" key="5">
    <source>
        <dbReference type="Pfam" id="PF13802"/>
    </source>
</evidence>
<dbReference type="PANTHER" id="PTHR22762:SF120">
    <property type="entry name" value="HETEROGLYCAN GLUCOSIDASE 1"/>
    <property type="match status" value="1"/>
</dbReference>
<name>A0A813F2P5_POLGL</name>
<feature type="domain" description="Glycoside hydrolase family 31 TIM barrel" evidence="4">
    <location>
        <begin position="426"/>
        <end position="557"/>
    </location>
</feature>
<comment type="similarity">
    <text evidence="1 2">Belongs to the glycosyl hydrolase 31 family.</text>
</comment>
<keyword evidence="3" id="KW-0732">Signal</keyword>
<protein>
    <recommendedName>
        <fullName evidence="10">Alpha-glucosidase</fullName>
    </recommendedName>
</protein>
<comment type="caution">
    <text evidence="8">The sequence shown here is derived from an EMBL/GenBank/DDBJ whole genome shotgun (WGS) entry which is preliminary data.</text>
</comment>
<dbReference type="Gene3D" id="2.60.40.1180">
    <property type="entry name" value="Golgi alpha-mannosidase II"/>
    <property type="match status" value="2"/>
</dbReference>
<evidence type="ECO:0000259" key="4">
    <source>
        <dbReference type="Pfam" id="PF01055"/>
    </source>
</evidence>
<proteinExistence type="inferred from homology"/>
<evidence type="ECO:0000259" key="6">
    <source>
        <dbReference type="Pfam" id="PF17137"/>
    </source>
</evidence>
<dbReference type="CDD" id="cd14752">
    <property type="entry name" value="GH31_N"/>
    <property type="match status" value="1"/>
</dbReference>
<dbReference type="SUPFAM" id="SSF51011">
    <property type="entry name" value="Glycosyl hydrolase domain"/>
    <property type="match status" value="1"/>
</dbReference>
<dbReference type="Pfam" id="PF17137">
    <property type="entry name" value="DUF5110"/>
    <property type="match status" value="1"/>
</dbReference>
<dbReference type="GO" id="GO:0004553">
    <property type="term" value="F:hydrolase activity, hydrolyzing O-glycosyl compounds"/>
    <property type="evidence" value="ECO:0007669"/>
    <property type="project" value="InterPro"/>
</dbReference>
<evidence type="ECO:0000256" key="1">
    <source>
        <dbReference type="ARBA" id="ARBA00007806"/>
    </source>
</evidence>
<organism evidence="8 9">
    <name type="scientific">Polarella glacialis</name>
    <name type="common">Dinoflagellate</name>
    <dbReference type="NCBI Taxonomy" id="89957"/>
    <lineage>
        <taxon>Eukaryota</taxon>
        <taxon>Sar</taxon>
        <taxon>Alveolata</taxon>
        <taxon>Dinophyceae</taxon>
        <taxon>Suessiales</taxon>
        <taxon>Suessiaceae</taxon>
        <taxon>Polarella</taxon>
    </lineage>
</organism>
<feature type="signal peptide" evidence="3">
    <location>
        <begin position="1"/>
        <end position="29"/>
    </location>
</feature>
<evidence type="ECO:0000259" key="7">
    <source>
        <dbReference type="Pfam" id="PF21365"/>
    </source>
</evidence>
<dbReference type="AlphaFoldDB" id="A0A813F2P5"/>
<dbReference type="Gene3D" id="3.20.20.80">
    <property type="entry name" value="Glycosidases"/>
    <property type="match status" value="1"/>
</dbReference>
<dbReference type="SUPFAM" id="SSF51445">
    <property type="entry name" value="(Trans)glycosidases"/>
    <property type="match status" value="1"/>
</dbReference>
<dbReference type="Pfam" id="PF01055">
    <property type="entry name" value="Glyco_hydro_31_2nd"/>
    <property type="match status" value="1"/>
</dbReference>
<dbReference type="EMBL" id="CAJNNV010023255">
    <property type="protein sequence ID" value="CAE8608610.1"/>
    <property type="molecule type" value="Genomic_DNA"/>
</dbReference>
<feature type="domain" description="Glycoside hydrolase family 31 N-terminal" evidence="5">
    <location>
        <begin position="98"/>
        <end position="260"/>
    </location>
</feature>
<feature type="domain" description="DUF5110" evidence="6">
    <location>
        <begin position="677"/>
        <end position="753"/>
    </location>
</feature>
<dbReference type="InterPro" id="IPR017853">
    <property type="entry name" value="GH"/>
</dbReference>
<dbReference type="Pfam" id="PF21365">
    <property type="entry name" value="Glyco_hydro_31_3rd"/>
    <property type="match status" value="1"/>
</dbReference>
<reference evidence="8" key="1">
    <citation type="submission" date="2021-02" db="EMBL/GenBank/DDBJ databases">
        <authorList>
            <person name="Dougan E. K."/>
            <person name="Rhodes N."/>
            <person name="Thang M."/>
            <person name="Chan C."/>
        </authorList>
    </citation>
    <scope>NUCLEOTIDE SEQUENCE</scope>
</reference>
<evidence type="ECO:0000313" key="9">
    <source>
        <dbReference type="Proteomes" id="UP000654075"/>
    </source>
</evidence>
<evidence type="ECO:0000313" key="8">
    <source>
        <dbReference type="EMBL" id="CAE8608610.1"/>
    </source>
</evidence>
<feature type="chain" id="PRO_5032445629" description="Alpha-glucosidase" evidence="3">
    <location>
        <begin position="30"/>
        <end position="831"/>
    </location>
</feature>
<evidence type="ECO:0000256" key="2">
    <source>
        <dbReference type="RuleBase" id="RU361185"/>
    </source>
</evidence>
<dbReference type="InterPro" id="IPR011013">
    <property type="entry name" value="Gal_mutarotase_sf_dom"/>
</dbReference>
<dbReference type="GO" id="GO:0030246">
    <property type="term" value="F:carbohydrate binding"/>
    <property type="evidence" value="ECO:0007669"/>
    <property type="project" value="InterPro"/>
</dbReference>
<dbReference type="SUPFAM" id="SSF74650">
    <property type="entry name" value="Galactose mutarotase-like"/>
    <property type="match status" value="1"/>
</dbReference>
<dbReference type="InterPro" id="IPR033403">
    <property type="entry name" value="DUF5110"/>
</dbReference>
<dbReference type="GO" id="GO:0005975">
    <property type="term" value="P:carbohydrate metabolic process"/>
    <property type="evidence" value="ECO:0007669"/>
    <property type="project" value="InterPro"/>
</dbReference>
<dbReference type="Gene3D" id="2.60.40.1760">
    <property type="entry name" value="glycosyl hydrolase (family 31)"/>
    <property type="match status" value="1"/>
</dbReference>
<dbReference type="InterPro" id="IPR048395">
    <property type="entry name" value="Glyco_hydro_31_C"/>
</dbReference>
<dbReference type="InterPro" id="IPR025887">
    <property type="entry name" value="Glyco_hydro_31_N_dom"/>
</dbReference>
<dbReference type="PANTHER" id="PTHR22762">
    <property type="entry name" value="ALPHA-GLUCOSIDASE"/>
    <property type="match status" value="1"/>
</dbReference>